<dbReference type="InterPro" id="IPR050510">
    <property type="entry name" value="Cation_transp_ATPase_P-type"/>
</dbReference>
<keyword evidence="8 9" id="KW-0472">Membrane</keyword>
<accession>D6PB34</accession>
<comment type="subcellular location">
    <subcellularLocation>
        <location evidence="1">Cell membrane</location>
        <topology evidence="1">Multi-pass membrane protein</topology>
    </subcellularLocation>
</comment>
<evidence type="ECO:0000256" key="1">
    <source>
        <dbReference type="ARBA" id="ARBA00004651"/>
    </source>
</evidence>
<dbReference type="InterPro" id="IPR044492">
    <property type="entry name" value="P_typ_ATPase_HD_dom"/>
</dbReference>
<dbReference type="Gene3D" id="3.40.50.1000">
    <property type="entry name" value="HAD superfamily/HAD-like"/>
    <property type="match status" value="1"/>
</dbReference>
<evidence type="ECO:0000256" key="8">
    <source>
        <dbReference type="ARBA" id="ARBA00023136"/>
    </source>
</evidence>
<dbReference type="EMBL" id="GU942958">
    <property type="protein sequence ID" value="ADD92921.1"/>
    <property type="molecule type" value="Genomic_DNA"/>
</dbReference>
<keyword evidence="3 9" id="KW-0812">Transmembrane</keyword>
<feature type="domain" description="Cation-transporting P-type ATPase C-terminal" evidence="10">
    <location>
        <begin position="520"/>
        <end position="740"/>
    </location>
</feature>
<evidence type="ECO:0000256" key="7">
    <source>
        <dbReference type="ARBA" id="ARBA00022989"/>
    </source>
</evidence>
<name>D6PB34_9ARCH</name>
<keyword evidence="7 9" id="KW-1133">Transmembrane helix</keyword>
<dbReference type="PANTHER" id="PTHR43294">
    <property type="entry name" value="SODIUM/POTASSIUM-TRANSPORTING ATPASE SUBUNIT ALPHA"/>
    <property type="match status" value="1"/>
</dbReference>
<dbReference type="PRINTS" id="PR00119">
    <property type="entry name" value="CATATPASE"/>
</dbReference>
<dbReference type="PANTHER" id="PTHR43294:SF21">
    <property type="entry name" value="CATION TRANSPORTING ATPASE"/>
    <property type="match status" value="1"/>
</dbReference>
<dbReference type="InterPro" id="IPR006068">
    <property type="entry name" value="ATPase_P-typ_cation-transptr_C"/>
</dbReference>
<dbReference type="SUPFAM" id="SSF56784">
    <property type="entry name" value="HAD-like"/>
    <property type="match status" value="1"/>
</dbReference>
<evidence type="ECO:0000256" key="3">
    <source>
        <dbReference type="ARBA" id="ARBA00022692"/>
    </source>
</evidence>
<proteinExistence type="predicted"/>
<feature type="transmembrane region" description="Helical" evidence="9">
    <location>
        <begin position="64"/>
        <end position="92"/>
    </location>
</feature>
<organism evidence="11">
    <name type="scientific">uncultured archaeon MedDCM-OCT-S04-C14</name>
    <dbReference type="NCBI Taxonomy" id="743084"/>
    <lineage>
        <taxon>Archaea</taxon>
        <taxon>environmental samples</taxon>
    </lineage>
</organism>
<evidence type="ECO:0000256" key="4">
    <source>
        <dbReference type="ARBA" id="ARBA00022741"/>
    </source>
</evidence>
<dbReference type="AlphaFoldDB" id="D6PB34"/>
<dbReference type="InterPro" id="IPR023298">
    <property type="entry name" value="ATPase_P-typ_TM_dom_sf"/>
</dbReference>
<dbReference type="Pfam" id="PF00689">
    <property type="entry name" value="Cation_ATPase_C"/>
    <property type="match status" value="1"/>
</dbReference>
<dbReference type="InterPro" id="IPR023214">
    <property type="entry name" value="HAD_sf"/>
</dbReference>
<protein>
    <submittedName>
        <fullName evidence="11">ATPase P type transporting HAD superfamily subfamily IC</fullName>
    </submittedName>
</protein>
<keyword evidence="2" id="KW-1003">Cell membrane</keyword>
<feature type="transmembrane region" description="Helical" evidence="9">
    <location>
        <begin position="676"/>
        <end position="695"/>
    </location>
</feature>
<evidence type="ECO:0000313" key="11">
    <source>
        <dbReference type="EMBL" id="ADD92921.1"/>
    </source>
</evidence>
<keyword evidence="4" id="KW-0547">Nucleotide-binding</keyword>
<reference evidence="11" key="1">
    <citation type="journal article" date="2010" name="ISME J.">
        <title>Metagenome of the Mediterranean deep chlorophyll maximum studied by direct and fosmid library 454 pyrosequencing.</title>
        <authorList>
            <person name="Ghai R."/>
            <person name="Martin-Cuadrado A.B."/>
            <person name="Molto A.G."/>
            <person name="Heredia I.G."/>
            <person name="Cabrera R."/>
            <person name="Martin J."/>
            <person name="Verdu M."/>
            <person name="Deschamps P."/>
            <person name="Moreira D."/>
            <person name="Lopez-Garcia P."/>
            <person name="Mira A."/>
            <person name="Rodriguez-Valera F."/>
        </authorList>
    </citation>
    <scope>NUCLEOTIDE SEQUENCE</scope>
</reference>
<dbReference type="GO" id="GO:0016887">
    <property type="term" value="F:ATP hydrolysis activity"/>
    <property type="evidence" value="ECO:0007669"/>
    <property type="project" value="InterPro"/>
</dbReference>
<feature type="transmembrane region" description="Helical" evidence="9">
    <location>
        <begin position="715"/>
        <end position="733"/>
    </location>
</feature>
<dbReference type="GO" id="GO:0005886">
    <property type="term" value="C:plasma membrane"/>
    <property type="evidence" value="ECO:0007669"/>
    <property type="project" value="UniProtKB-SubCell"/>
</dbReference>
<dbReference type="NCBIfam" id="TIGR01494">
    <property type="entry name" value="ATPase_P-type"/>
    <property type="match status" value="2"/>
</dbReference>
<dbReference type="Gene3D" id="1.20.1110.10">
    <property type="entry name" value="Calcium-transporting ATPase, transmembrane domain"/>
    <property type="match status" value="1"/>
</dbReference>
<dbReference type="InterPro" id="IPR001757">
    <property type="entry name" value="P_typ_ATPase"/>
</dbReference>
<feature type="transmembrane region" description="Helical" evidence="9">
    <location>
        <begin position="571"/>
        <end position="590"/>
    </location>
</feature>
<evidence type="ECO:0000259" key="10">
    <source>
        <dbReference type="Pfam" id="PF00689"/>
    </source>
</evidence>
<dbReference type="SFLD" id="SFLDG00002">
    <property type="entry name" value="C1.7:_P-type_atpase_like"/>
    <property type="match status" value="1"/>
</dbReference>
<dbReference type="PROSITE" id="PS00154">
    <property type="entry name" value="ATPASE_E1_E2"/>
    <property type="match status" value="1"/>
</dbReference>
<dbReference type="Gene3D" id="3.40.1110.10">
    <property type="entry name" value="Calcium-transporting ATPase, cytoplasmic domain N"/>
    <property type="match status" value="1"/>
</dbReference>
<dbReference type="Gene3D" id="2.70.150.10">
    <property type="entry name" value="Calcium-transporting ATPase, cytoplasmic transduction domain A"/>
    <property type="match status" value="1"/>
</dbReference>
<dbReference type="Pfam" id="PF13246">
    <property type="entry name" value="Cation_ATPase"/>
    <property type="match status" value="1"/>
</dbReference>
<feature type="transmembrane region" description="Helical" evidence="9">
    <location>
        <begin position="31"/>
        <end position="52"/>
    </location>
</feature>
<evidence type="ECO:0000256" key="9">
    <source>
        <dbReference type="SAM" id="Phobius"/>
    </source>
</evidence>
<dbReference type="InterPro" id="IPR036412">
    <property type="entry name" value="HAD-like_sf"/>
</dbReference>
<dbReference type="InterPro" id="IPR018303">
    <property type="entry name" value="ATPase_P-typ_P_site"/>
</dbReference>
<feature type="transmembrane region" description="Helical" evidence="9">
    <location>
        <begin position="493"/>
        <end position="515"/>
    </location>
</feature>
<dbReference type="FunFam" id="3.40.50.1000:FF:000028">
    <property type="entry name" value="Calcium-transporting P-type ATPase, putative"/>
    <property type="match status" value="1"/>
</dbReference>
<keyword evidence="6" id="KW-1278">Translocase</keyword>
<dbReference type="SFLD" id="SFLDS00003">
    <property type="entry name" value="Haloacid_Dehalogenase"/>
    <property type="match status" value="1"/>
</dbReference>
<evidence type="ECO:0000256" key="2">
    <source>
        <dbReference type="ARBA" id="ARBA00022475"/>
    </source>
</evidence>
<dbReference type="GO" id="GO:0005524">
    <property type="term" value="F:ATP binding"/>
    <property type="evidence" value="ECO:0007669"/>
    <property type="project" value="UniProtKB-KW"/>
</dbReference>
<dbReference type="SUPFAM" id="SSF81660">
    <property type="entry name" value="Metal cation-transporting ATPase, ATP-binding domain N"/>
    <property type="match status" value="1"/>
</dbReference>
<evidence type="ECO:0000256" key="5">
    <source>
        <dbReference type="ARBA" id="ARBA00022840"/>
    </source>
</evidence>
<dbReference type="SFLD" id="SFLDF00027">
    <property type="entry name" value="p-type_atpase"/>
    <property type="match status" value="1"/>
</dbReference>
<dbReference type="FunFam" id="3.40.50.1000:FF:000001">
    <property type="entry name" value="Phospholipid-transporting ATPase IC"/>
    <property type="match status" value="1"/>
</dbReference>
<evidence type="ECO:0000256" key="6">
    <source>
        <dbReference type="ARBA" id="ARBA00022967"/>
    </source>
</evidence>
<keyword evidence="5" id="KW-0067">ATP-binding</keyword>
<sequence>MTELGKIASNIADAQTPKTPLELKLESLGKFLGFIALIVAVLLVSLNLLVSYTKPGVDLREVVVQQFIVAIAIFVAIVPEGLPIILVITLSLGMRNMARHKAIIRRMKAVETLGSTTVICSDKTGTLTKNQMTVRQILTLNDTYHVTGEGFEPTGHLVQNGVQLSDEDLSNNQSDLGFRLLGACLSLCHNSNIVKSEGHWQAIGDPTDSACAVAGWKINGDVKKFSHRHPRVNEFFFDSVRKRMTVVHEYEGEQWVFSKGSAGGFKNLATKKIVGNKFVDLTDDEKIKISTMNNDMGSQAMRVIAILARKVSDGEDLEVIETVESEFAFLGLIGIMDPPRPEVKSAIETCQRAGIKVKMITGDQQMTAAAIGEELNINSASGAAIDGKELANLSDEELLQTTSDVAIFSRVTPDQKMRIVSSLQEQGEIVAMTGDGVNDAPALSGANIGIAMGIAGTDVAKDAADMVLQDDNFANIVHAVEEGRKIYQNIRNFVRYQVSTNVAAVSLLVLATLFFGPEALPLTATQILVINILMDGPPAVALGVEKKHGNVMDRPPRPVDEGLPNGRDISLIFYLGAVMVIGSLSVFYLAGGALADPSNQCGLLPSETTTTAFDMDACLAGEQQAIDDWQTYADGHYHHAQTMTFSVFIVYQLFNVMNCRSNEESVFELGLFSNRAINYALLISTGLLLFFVQLSQVSIPVIGIEIGSLLSTNTLTQNDWTVVVLIASSVFIIEEFRKFIVKSGFLAIRQP</sequence>
<dbReference type="SUPFAM" id="SSF81665">
    <property type="entry name" value="Calcium ATPase, transmembrane domain M"/>
    <property type="match status" value="1"/>
</dbReference>
<dbReference type="InterPro" id="IPR023299">
    <property type="entry name" value="ATPase_P-typ_cyto_dom_N"/>
</dbReference>